<accession>A0A251XXG1</accession>
<dbReference type="InterPro" id="IPR027417">
    <property type="entry name" value="P-loop_NTPase"/>
</dbReference>
<dbReference type="InterPro" id="IPR041698">
    <property type="entry name" value="Methyltransf_25"/>
</dbReference>
<organism evidence="5 6">
    <name type="scientific">Clavibacter michiganensis</name>
    <dbReference type="NCBI Taxonomy" id="28447"/>
    <lineage>
        <taxon>Bacteria</taxon>
        <taxon>Bacillati</taxon>
        <taxon>Actinomycetota</taxon>
        <taxon>Actinomycetes</taxon>
        <taxon>Micrococcales</taxon>
        <taxon>Microbacteriaceae</taxon>
        <taxon>Clavibacter</taxon>
    </lineage>
</organism>
<evidence type="ECO:0000313" key="6">
    <source>
        <dbReference type="Proteomes" id="UP000195106"/>
    </source>
</evidence>
<dbReference type="Pfam" id="PF13649">
    <property type="entry name" value="Methyltransf_25"/>
    <property type="match status" value="1"/>
</dbReference>
<dbReference type="Gene3D" id="3.40.50.150">
    <property type="entry name" value="Vaccinia Virus protein VP39"/>
    <property type="match status" value="1"/>
</dbReference>
<dbReference type="CDD" id="cd02440">
    <property type="entry name" value="AdoMet_MTases"/>
    <property type="match status" value="1"/>
</dbReference>
<dbReference type="GO" id="GO:0032259">
    <property type="term" value="P:methylation"/>
    <property type="evidence" value="ECO:0007669"/>
    <property type="project" value="UniProtKB-KW"/>
</dbReference>
<dbReference type="PANTHER" id="PTHR43464">
    <property type="entry name" value="METHYLTRANSFERASE"/>
    <property type="match status" value="1"/>
</dbReference>
<dbReference type="InterPro" id="IPR029063">
    <property type="entry name" value="SAM-dependent_MTases_sf"/>
</dbReference>
<dbReference type="AlphaFoldDB" id="A0A251XXG1"/>
<dbReference type="GO" id="GO:0008168">
    <property type="term" value="F:methyltransferase activity"/>
    <property type="evidence" value="ECO:0007669"/>
    <property type="project" value="UniProtKB-KW"/>
</dbReference>
<gene>
    <name evidence="5" type="ORF">CMsap09_13425</name>
</gene>
<protein>
    <submittedName>
        <fullName evidence="5">Biotin biosynthesis protein BioC</fullName>
    </submittedName>
</protein>
<feature type="domain" description="Methyltransferase" evidence="4">
    <location>
        <begin position="229"/>
        <end position="319"/>
    </location>
</feature>
<evidence type="ECO:0000256" key="1">
    <source>
        <dbReference type="ARBA" id="ARBA00022603"/>
    </source>
</evidence>
<dbReference type="SUPFAM" id="SSF53335">
    <property type="entry name" value="S-adenosyl-L-methionine-dependent methyltransferases"/>
    <property type="match status" value="1"/>
</dbReference>
<evidence type="ECO:0000256" key="2">
    <source>
        <dbReference type="ARBA" id="ARBA00022679"/>
    </source>
</evidence>
<dbReference type="Gene3D" id="3.40.50.300">
    <property type="entry name" value="P-loop containing nucleotide triphosphate hydrolases"/>
    <property type="match status" value="1"/>
</dbReference>
<dbReference type="Proteomes" id="UP000195106">
    <property type="component" value="Unassembled WGS sequence"/>
</dbReference>
<keyword evidence="3" id="KW-0949">S-adenosyl-L-methionine</keyword>
<evidence type="ECO:0000259" key="4">
    <source>
        <dbReference type="Pfam" id="PF13649"/>
    </source>
</evidence>
<keyword evidence="2" id="KW-0808">Transferase</keyword>
<dbReference type="PANTHER" id="PTHR43464:SF19">
    <property type="entry name" value="UBIQUINONE BIOSYNTHESIS O-METHYLTRANSFERASE, MITOCHONDRIAL"/>
    <property type="match status" value="1"/>
</dbReference>
<evidence type="ECO:0000256" key="3">
    <source>
        <dbReference type="ARBA" id="ARBA00022691"/>
    </source>
</evidence>
<comment type="caution">
    <text evidence="5">The sequence shown here is derived from an EMBL/GenBank/DDBJ whole genome shotgun (WGS) entry which is preliminary data.</text>
</comment>
<proteinExistence type="predicted"/>
<name>A0A251XXG1_9MICO</name>
<dbReference type="SUPFAM" id="SSF52540">
    <property type="entry name" value="P-loop containing nucleoside triphosphate hydrolases"/>
    <property type="match status" value="1"/>
</dbReference>
<sequence>MAEHPEYAIFLNGSYGVGKTTVLDHVGNLLAARGRPLSLMDVDWFHRSWPVAADDPDNTLVEARAIAAVWAAYRSVGPRQLVLSGVIASASDAARYARAVGMPVRSVRLVARPRALEARLRRRYDPDRAEDLAWHLERHAELADRQARADLDEAVIDADDSTPAEVARRVLRHFGLDDASPAPRRAADVVGSYADRAAEYTELLGSMAAVHPSDAELVTTWAAGVPGPVLDAGCGPGHWTDHLARQGIDVRGIDQVAAFVDHARAAYPAVPFATSSIDALPDAADAYGGVLAWYSLIHHEPSTIRRALDEFARVLRPDGRLLVGFFRGARLEAFDHAVVTAYRWPTDLLAHELVAAGFEVVETHTRTGSAAGSRPHAAISARLVRGR</sequence>
<reference evidence="5 6" key="1">
    <citation type="submission" date="2016-08" db="EMBL/GenBank/DDBJ databases">
        <title>Genome sequence of Clavibacter michiganensis spp. strain CASJ009.</title>
        <authorList>
            <person name="Thapa S.P."/>
            <person name="Coaker G."/>
        </authorList>
    </citation>
    <scope>NUCLEOTIDE SEQUENCE [LARGE SCALE GENOMIC DNA]</scope>
    <source>
        <strain evidence="5">CASJ009</strain>
    </source>
</reference>
<evidence type="ECO:0000313" key="5">
    <source>
        <dbReference type="EMBL" id="OUE09943.1"/>
    </source>
</evidence>
<keyword evidence="1" id="KW-0489">Methyltransferase</keyword>
<dbReference type="EMBL" id="MDHJ01000001">
    <property type="protein sequence ID" value="OUE09943.1"/>
    <property type="molecule type" value="Genomic_DNA"/>
</dbReference>